<dbReference type="KEGG" id="cbw:RR42_s0768"/>
<name>A0A0C4YH96_9BURK</name>
<dbReference type="EMBL" id="CP010537">
    <property type="protein sequence ID" value="AJG22358.1"/>
    <property type="molecule type" value="Genomic_DNA"/>
</dbReference>
<evidence type="ECO:0000313" key="2">
    <source>
        <dbReference type="Proteomes" id="UP000031843"/>
    </source>
</evidence>
<dbReference type="Proteomes" id="UP000031843">
    <property type="component" value="Chromosome secondary"/>
</dbReference>
<dbReference type="STRING" id="68895.RR42_s0768"/>
<reference evidence="1 2" key="1">
    <citation type="journal article" date="2015" name="Genome Announc.">
        <title>Complete Genome Sequence of Cupriavidus basilensis 4G11, Isolated from the Oak Ridge Field Research Center Site.</title>
        <authorList>
            <person name="Ray J."/>
            <person name="Waters R.J."/>
            <person name="Skerker J.M."/>
            <person name="Kuehl J.V."/>
            <person name="Price M.N."/>
            <person name="Huang J."/>
            <person name="Chakraborty R."/>
            <person name="Arkin A.P."/>
            <person name="Deutschbauer A."/>
        </authorList>
    </citation>
    <scope>NUCLEOTIDE SEQUENCE [LARGE SCALE GENOMIC DNA]</scope>
    <source>
        <strain evidence="1">4G11</strain>
    </source>
</reference>
<accession>A0A0C4YH96</accession>
<protein>
    <submittedName>
        <fullName evidence="1">Mobile element protein</fullName>
    </submittedName>
</protein>
<evidence type="ECO:0000313" key="1">
    <source>
        <dbReference type="EMBL" id="AJG22358.1"/>
    </source>
</evidence>
<keyword evidence="2" id="KW-1185">Reference proteome</keyword>
<organism evidence="1 2">
    <name type="scientific">Cupriavidus basilensis</name>
    <dbReference type="NCBI Taxonomy" id="68895"/>
    <lineage>
        <taxon>Bacteria</taxon>
        <taxon>Pseudomonadati</taxon>
        <taxon>Pseudomonadota</taxon>
        <taxon>Betaproteobacteria</taxon>
        <taxon>Burkholderiales</taxon>
        <taxon>Burkholderiaceae</taxon>
        <taxon>Cupriavidus</taxon>
    </lineage>
</organism>
<proteinExistence type="predicted"/>
<sequence length="60" mass="6228">MSIVTVGIDLAKTIFAVHGVDAAGKPLLVKPRVAHDQLAMLIAELPPCLIGMEACSGAHH</sequence>
<gene>
    <name evidence="1" type="ORF">RR42_s0768</name>
</gene>
<dbReference type="AlphaFoldDB" id="A0A0C4YH96"/>